<comment type="similarity">
    <text evidence="2 9">Belongs to the FliQ/MopD/SpaQ family.</text>
</comment>
<dbReference type="GO" id="GO:0005886">
    <property type="term" value="C:plasma membrane"/>
    <property type="evidence" value="ECO:0007669"/>
    <property type="project" value="UniProtKB-SubCell"/>
</dbReference>
<gene>
    <name evidence="9" type="primary">fliQ</name>
    <name evidence="10" type="ORF">OY14_01355</name>
</gene>
<evidence type="ECO:0000256" key="7">
    <source>
        <dbReference type="ARBA" id="ARBA00023136"/>
    </source>
</evidence>
<feature type="transmembrane region" description="Helical" evidence="9">
    <location>
        <begin position="51"/>
        <end position="70"/>
    </location>
</feature>
<dbReference type="GO" id="GO:0009306">
    <property type="term" value="P:protein secretion"/>
    <property type="evidence" value="ECO:0007669"/>
    <property type="project" value="InterPro"/>
</dbReference>
<keyword evidence="10" id="KW-0969">Cilium</keyword>
<dbReference type="STRING" id="1245910.OY14_01355"/>
<proteinExistence type="inferred from homology"/>
<evidence type="ECO:0000313" key="11">
    <source>
        <dbReference type="Proteomes" id="UP000030940"/>
    </source>
</evidence>
<keyword evidence="6 9" id="KW-1133">Transmembrane helix</keyword>
<evidence type="ECO:0000256" key="8">
    <source>
        <dbReference type="ARBA" id="ARBA00023143"/>
    </source>
</evidence>
<name>A0A0A7V1N6_9SPIR</name>
<evidence type="ECO:0000256" key="2">
    <source>
        <dbReference type="ARBA" id="ARBA00006156"/>
    </source>
</evidence>
<sequence>MTAGHILYLIRISIENIIILSAPMLIIALIVGLLISIFQAITSIQDQTLSFIPKIIVILLSIVIFGPWILNKLMQFTYVVFNQLQNV</sequence>
<protein>
    <recommendedName>
        <fullName evidence="3 9">Flagellar biosynthetic protein FliQ</fullName>
    </recommendedName>
</protein>
<dbReference type="Proteomes" id="UP000030940">
    <property type="component" value="Chromosome"/>
</dbReference>
<dbReference type="PANTHER" id="PTHR34040:SF2">
    <property type="entry name" value="FLAGELLAR BIOSYNTHETIC PROTEIN FLIQ"/>
    <property type="match status" value="1"/>
</dbReference>
<evidence type="ECO:0000256" key="5">
    <source>
        <dbReference type="ARBA" id="ARBA00022692"/>
    </source>
</evidence>
<keyword evidence="8 9" id="KW-0975">Bacterial flagellum</keyword>
<evidence type="ECO:0000256" key="4">
    <source>
        <dbReference type="ARBA" id="ARBA00022475"/>
    </source>
</evidence>
<evidence type="ECO:0000256" key="9">
    <source>
        <dbReference type="RuleBase" id="RU364090"/>
    </source>
</evidence>
<dbReference type="PRINTS" id="PR00952">
    <property type="entry name" value="TYPE3IMQPROT"/>
</dbReference>
<dbReference type="HOGENOM" id="CLU_164516_0_1_12"/>
<keyword evidence="5 9" id="KW-0812">Transmembrane</keyword>
<evidence type="ECO:0000256" key="1">
    <source>
        <dbReference type="ARBA" id="ARBA00004651"/>
    </source>
</evidence>
<dbReference type="PIRSF" id="PIRSF004669">
    <property type="entry name" value="FliQ"/>
    <property type="match status" value="1"/>
</dbReference>
<keyword evidence="10" id="KW-0966">Cell projection</keyword>
<reference evidence="10 11" key="1">
    <citation type="journal article" date="2015" name="Genome Announc.">
        <title>Genome Sequence of Borrelia chilensis VA1, a South American Member of the Lyme Borreliosis Group.</title>
        <authorList>
            <person name="Huang W."/>
            <person name="Ojaimi C."/>
            <person name="Fallon J.T."/>
            <person name="Travisany D."/>
            <person name="Maass A."/>
            <person name="Ivanova L."/>
            <person name="Tomova A."/>
            <person name="Gonzalez-Acuna D."/>
            <person name="Godfrey H.P."/>
            <person name="Cabello F.C."/>
        </authorList>
    </citation>
    <scope>NUCLEOTIDE SEQUENCE [LARGE SCALE GENOMIC DNA]</scope>
    <source>
        <strain evidence="10 11">VA1</strain>
    </source>
</reference>
<keyword evidence="11" id="KW-1185">Reference proteome</keyword>
<keyword evidence="10" id="KW-0282">Flagellum</keyword>
<dbReference type="InterPro" id="IPR002191">
    <property type="entry name" value="Bac_export_3"/>
</dbReference>
<keyword evidence="7 9" id="KW-0472">Membrane</keyword>
<dbReference type="AlphaFoldDB" id="A0A0A7V1N6"/>
<dbReference type="GO" id="GO:0044780">
    <property type="term" value="P:bacterial-type flagellum assembly"/>
    <property type="evidence" value="ECO:0007669"/>
    <property type="project" value="InterPro"/>
</dbReference>
<feature type="transmembrane region" description="Helical" evidence="9">
    <location>
        <begin position="17"/>
        <end position="39"/>
    </location>
</feature>
<accession>A0A0A7V1N6</accession>
<comment type="subcellular location">
    <subcellularLocation>
        <location evidence="1 9">Cell membrane</location>
        <topology evidence="1">Multi-pass membrane protein</topology>
    </subcellularLocation>
    <subcellularLocation>
        <location evidence="9">Bacterial flagellum basal body</location>
    </subcellularLocation>
</comment>
<dbReference type="EMBL" id="CP009910">
    <property type="protein sequence ID" value="AJA90102.1"/>
    <property type="molecule type" value="Genomic_DNA"/>
</dbReference>
<dbReference type="NCBIfam" id="TIGR01402">
    <property type="entry name" value="fliQ"/>
    <property type="match status" value="1"/>
</dbReference>
<evidence type="ECO:0000256" key="6">
    <source>
        <dbReference type="ARBA" id="ARBA00022989"/>
    </source>
</evidence>
<keyword evidence="4 9" id="KW-1003">Cell membrane</keyword>
<dbReference type="InterPro" id="IPR006305">
    <property type="entry name" value="FliQ"/>
</dbReference>
<organism evidence="10 11">
    <name type="scientific">Borreliella chilensis</name>
    <dbReference type="NCBI Taxonomy" id="1245910"/>
    <lineage>
        <taxon>Bacteria</taxon>
        <taxon>Pseudomonadati</taxon>
        <taxon>Spirochaetota</taxon>
        <taxon>Spirochaetia</taxon>
        <taxon>Spirochaetales</taxon>
        <taxon>Borreliaceae</taxon>
        <taxon>Borreliella</taxon>
    </lineage>
</organism>
<dbReference type="Pfam" id="PF01313">
    <property type="entry name" value="Bac_export_3"/>
    <property type="match status" value="1"/>
</dbReference>
<dbReference type="KEGG" id="bchi:OY14_01355"/>
<evidence type="ECO:0000313" key="10">
    <source>
        <dbReference type="EMBL" id="AJA90102.1"/>
    </source>
</evidence>
<evidence type="ECO:0000256" key="3">
    <source>
        <dbReference type="ARBA" id="ARBA00021718"/>
    </source>
</evidence>
<dbReference type="GO" id="GO:0009425">
    <property type="term" value="C:bacterial-type flagellum basal body"/>
    <property type="evidence" value="ECO:0007669"/>
    <property type="project" value="UniProtKB-SubCell"/>
</dbReference>
<comment type="function">
    <text evidence="9">Role in flagellar biosynthesis.</text>
</comment>
<dbReference type="PANTHER" id="PTHR34040">
    <property type="entry name" value="FLAGELLAR BIOSYNTHETIC PROTEIN FLIQ"/>
    <property type="match status" value="1"/>
</dbReference>